<keyword evidence="6" id="KW-1185">Reference proteome</keyword>
<dbReference type="InterPro" id="IPR036388">
    <property type="entry name" value="WH-like_DNA-bd_sf"/>
</dbReference>
<evidence type="ECO:0000259" key="4">
    <source>
        <dbReference type="PROSITE" id="PS50987"/>
    </source>
</evidence>
<comment type="caution">
    <text evidence="5">The sequence shown here is derived from an EMBL/GenBank/DDBJ whole genome shotgun (WGS) entry which is preliminary data.</text>
</comment>
<dbReference type="PANTHER" id="PTHR33154">
    <property type="entry name" value="TRANSCRIPTIONAL REGULATOR, ARSR FAMILY"/>
    <property type="match status" value="1"/>
</dbReference>
<organism evidence="5 6">
    <name type="scientific">Aliiglaciecola litoralis</name>
    <dbReference type="NCBI Taxonomy" id="582857"/>
    <lineage>
        <taxon>Bacteria</taxon>
        <taxon>Pseudomonadati</taxon>
        <taxon>Pseudomonadota</taxon>
        <taxon>Gammaproteobacteria</taxon>
        <taxon>Alteromonadales</taxon>
        <taxon>Alteromonadaceae</taxon>
        <taxon>Aliiglaciecola</taxon>
    </lineage>
</organism>
<sequence length="102" mass="11644">MMQNIDLQQMQTNAEQAALLLKALANKHRLLLLCMLNEKELSVGQLNEQLQLPQSTLSQHLGVLRKEGLVLTRRDAQTIHYSLASKEVQEIISTLYHLYCES</sequence>
<evidence type="ECO:0000256" key="1">
    <source>
        <dbReference type="ARBA" id="ARBA00023015"/>
    </source>
</evidence>
<evidence type="ECO:0000313" key="5">
    <source>
        <dbReference type="EMBL" id="GAA0852108.1"/>
    </source>
</evidence>
<dbReference type="PANTHER" id="PTHR33154:SF28">
    <property type="entry name" value="HTH-TYPE TRANSCRIPTIONAL REGULATOR YGAV-RELATED"/>
    <property type="match status" value="1"/>
</dbReference>
<feature type="domain" description="HTH arsR-type" evidence="4">
    <location>
        <begin position="10"/>
        <end position="102"/>
    </location>
</feature>
<dbReference type="Gene3D" id="1.10.10.10">
    <property type="entry name" value="Winged helix-like DNA-binding domain superfamily/Winged helix DNA-binding domain"/>
    <property type="match status" value="1"/>
</dbReference>
<keyword evidence="3" id="KW-0804">Transcription</keyword>
<dbReference type="SUPFAM" id="SSF46785">
    <property type="entry name" value="Winged helix' DNA-binding domain"/>
    <property type="match status" value="1"/>
</dbReference>
<dbReference type="PROSITE" id="PS50987">
    <property type="entry name" value="HTH_ARSR_2"/>
    <property type="match status" value="1"/>
</dbReference>
<dbReference type="InterPro" id="IPR001845">
    <property type="entry name" value="HTH_ArsR_DNA-bd_dom"/>
</dbReference>
<keyword evidence="1" id="KW-0805">Transcription regulation</keyword>
<dbReference type="InterPro" id="IPR011991">
    <property type="entry name" value="ArsR-like_HTH"/>
</dbReference>
<dbReference type="InterPro" id="IPR051081">
    <property type="entry name" value="HTH_MetalResp_TranReg"/>
</dbReference>
<accession>A0ABN1LBV9</accession>
<evidence type="ECO:0000256" key="2">
    <source>
        <dbReference type="ARBA" id="ARBA00023125"/>
    </source>
</evidence>
<dbReference type="RefSeq" id="WP_425542529.1">
    <property type="nucleotide sequence ID" value="NZ_BAAAFD010000001.1"/>
</dbReference>
<keyword evidence="2" id="KW-0238">DNA-binding</keyword>
<name>A0ABN1LBV9_9ALTE</name>
<dbReference type="Pfam" id="PF01022">
    <property type="entry name" value="HTH_5"/>
    <property type="match status" value="1"/>
</dbReference>
<dbReference type="Proteomes" id="UP001500359">
    <property type="component" value="Unassembled WGS sequence"/>
</dbReference>
<evidence type="ECO:0000313" key="6">
    <source>
        <dbReference type="Proteomes" id="UP001500359"/>
    </source>
</evidence>
<reference evidence="5 6" key="1">
    <citation type="journal article" date="2019" name="Int. J. Syst. Evol. Microbiol.">
        <title>The Global Catalogue of Microorganisms (GCM) 10K type strain sequencing project: providing services to taxonomists for standard genome sequencing and annotation.</title>
        <authorList>
            <consortium name="The Broad Institute Genomics Platform"/>
            <consortium name="The Broad Institute Genome Sequencing Center for Infectious Disease"/>
            <person name="Wu L."/>
            <person name="Ma J."/>
        </authorList>
    </citation>
    <scope>NUCLEOTIDE SEQUENCE [LARGE SCALE GENOMIC DNA]</scope>
    <source>
        <strain evidence="5 6">JCM 15896</strain>
    </source>
</reference>
<dbReference type="CDD" id="cd00090">
    <property type="entry name" value="HTH_ARSR"/>
    <property type="match status" value="1"/>
</dbReference>
<protein>
    <submittedName>
        <fullName evidence="5">Metalloregulator ArsR/SmtB family transcription factor</fullName>
    </submittedName>
</protein>
<dbReference type="SMART" id="SM00418">
    <property type="entry name" value="HTH_ARSR"/>
    <property type="match status" value="1"/>
</dbReference>
<evidence type="ECO:0000256" key="3">
    <source>
        <dbReference type="ARBA" id="ARBA00023163"/>
    </source>
</evidence>
<proteinExistence type="predicted"/>
<dbReference type="NCBIfam" id="NF033788">
    <property type="entry name" value="HTH_metalloreg"/>
    <property type="match status" value="1"/>
</dbReference>
<dbReference type="EMBL" id="BAAAFD010000001">
    <property type="protein sequence ID" value="GAA0852108.1"/>
    <property type="molecule type" value="Genomic_DNA"/>
</dbReference>
<dbReference type="InterPro" id="IPR036390">
    <property type="entry name" value="WH_DNA-bd_sf"/>
</dbReference>
<gene>
    <name evidence="5" type="ORF">GCM10009114_01160</name>
</gene>
<dbReference type="PRINTS" id="PR00778">
    <property type="entry name" value="HTHARSR"/>
</dbReference>